<evidence type="ECO:0000313" key="3">
    <source>
        <dbReference type="Proteomes" id="UP000447545"/>
    </source>
</evidence>
<reference evidence="2 3" key="1">
    <citation type="submission" date="2019-11" db="EMBL/GenBank/DDBJ databases">
        <title>Winogradskyella ouciana sp. nov., isolated from the hadal seawater of the Mariana Trench.</title>
        <authorList>
            <person name="Liu R."/>
        </authorList>
    </citation>
    <scope>NUCLEOTIDE SEQUENCE [LARGE SCALE GENOMIC DNA]</scope>
    <source>
        <strain evidence="2 3">ZXX205</strain>
    </source>
</reference>
<gene>
    <name evidence="2" type="ORF">F1003_09560</name>
</gene>
<accession>A0A7K1GDJ7</accession>
<evidence type="ECO:0000256" key="1">
    <source>
        <dbReference type="SAM" id="SignalP"/>
    </source>
</evidence>
<evidence type="ECO:0008006" key="4">
    <source>
        <dbReference type="Google" id="ProtNLM"/>
    </source>
</evidence>
<organism evidence="2 3">
    <name type="scientific">Winogradskyella ouciana</name>
    <dbReference type="NCBI Taxonomy" id="2608631"/>
    <lineage>
        <taxon>Bacteria</taxon>
        <taxon>Pseudomonadati</taxon>
        <taxon>Bacteroidota</taxon>
        <taxon>Flavobacteriia</taxon>
        <taxon>Flavobacteriales</taxon>
        <taxon>Flavobacteriaceae</taxon>
        <taxon>Winogradskyella</taxon>
    </lineage>
</organism>
<proteinExistence type="predicted"/>
<sequence>MKSVITLFCITLFMSFGYAQDSSSKSPHYILPEFTEGIILMKDGSKLTEVLNYNALSENFAFKKDDEILAMTQTDIGRIDTVYVSNRKFIRKDGVFLELLMKSEVELYLEHKCNLESSTAASGGYGGTSQTTSGRTVSSIENRGNLYGLELPEMYKVKPIKEYWFYKDDVVTKFKSLSQLKKLYKDRKKDIKTYRKTHDVDTKEPLTIVQLIEHLESDQ</sequence>
<feature type="chain" id="PRO_5029804218" description="GLPGLI family protein" evidence="1">
    <location>
        <begin position="20"/>
        <end position="219"/>
    </location>
</feature>
<dbReference type="EMBL" id="WJYA01000005">
    <property type="protein sequence ID" value="MTE27171.1"/>
    <property type="molecule type" value="Genomic_DNA"/>
</dbReference>
<dbReference type="Proteomes" id="UP000447545">
    <property type="component" value="Unassembled WGS sequence"/>
</dbReference>
<feature type="signal peptide" evidence="1">
    <location>
        <begin position="1"/>
        <end position="19"/>
    </location>
</feature>
<evidence type="ECO:0000313" key="2">
    <source>
        <dbReference type="EMBL" id="MTE27171.1"/>
    </source>
</evidence>
<dbReference type="RefSeq" id="WP_155089185.1">
    <property type="nucleotide sequence ID" value="NZ_WJYA01000005.1"/>
</dbReference>
<keyword evidence="1" id="KW-0732">Signal</keyword>
<keyword evidence="3" id="KW-1185">Reference proteome</keyword>
<dbReference type="AlphaFoldDB" id="A0A7K1GDJ7"/>
<protein>
    <recommendedName>
        <fullName evidence="4">GLPGLI family protein</fullName>
    </recommendedName>
</protein>
<name>A0A7K1GDJ7_9FLAO</name>
<comment type="caution">
    <text evidence="2">The sequence shown here is derived from an EMBL/GenBank/DDBJ whole genome shotgun (WGS) entry which is preliminary data.</text>
</comment>